<dbReference type="PROSITE" id="PS00675">
    <property type="entry name" value="SIGMA54_INTERACT_1"/>
    <property type="match status" value="1"/>
</dbReference>
<dbReference type="PROSITE" id="PS00676">
    <property type="entry name" value="SIGMA54_INTERACT_2"/>
    <property type="match status" value="1"/>
</dbReference>
<protein>
    <recommendedName>
        <fullName evidence="6">Sigma-54 factor interaction domain-containing protein</fullName>
    </recommendedName>
</protein>
<dbReference type="SMART" id="SM00382">
    <property type="entry name" value="AAA"/>
    <property type="match status" value="1"/>
</dbReference>
<feature type="domain" description="Sigma-54 factor interaction" evidence="6">
    <location>
        <begin position="155"/>
        <end position="381"/>
    </location>
</feature>
<evidence type="ECO:0000313" key="7">
    <source>
        <dbReference type="EMBL" id="PCJ42243.1"/>
    </source>
</evidence>
<dbReference type="FunFam" id="3.40.50.300:FF:000006">
    <property type="entry name" value="DNA-binding transcriptional regulator NtrC"/>
    <property type="match status" value="1"/>
</dbReference>
<dbReference type="SUPFAM" id="SSF52540">
    <property type="entry name" value="P-loop containing nucleoside triphosphate hydrolases"/>
    <property type="match status" value="1"/>
</dbReference>
<dbReference type="GO" id="GO:0043565">
    <property type="term" value="F:sequence-specific DNA binding"/>
    <property type="evidence" value="ECO:0007669"/>
    <property type="project" value="InterPro"/>
</dbReference>
<evidence type="ECO:0000256" key="5">
    <source>
        <dbReference type="ARBA" id="ARBA00023163"/>
    </source>
</evidence>
<keyword evidence="5" id="KW-0804">Transcription</keyword>
<gene>
    <name evidence="7" type="ORF">COA71_06550</name>
</gene>
<dbReference type="InterPro" id="IPR025943">
    <property type="entry name" value="Sigma_54_int_dom_ATP-bd_2"/>
</dbReference>
<dbReference type="InterPro" id="IPR027417">
    <property type="entry name" value="P-loop_NTPase"/>
</dbReference>
<dbReference type="Pfam" id="PF02954">
    <property type="entry name" value="HTH_8"/>
    <property type="match status" value="1"/>
</dbReference>
<dbReference type="InterPro" id="IPR010518">
    <property type="entry name" value="FleQ"/>
</dbReference>
<evidence type="ECO:0000256" key="2">
    <source>
        <dbReference type="ARBA" id="ARBA00022840"/>
    </source>
</evidence>
<dbReference type="Gene3D" id="3.40.50.2300">
    <property type="match status" value="1"/>
</dbReference>
<dbReference type="Pfam" id="PF06490">
    <property type="entry name" value="FleQ"/>
    <property type="match status" value="1"/>
</dbReference>
<comment type="caution">
    <text evidence="7">The sequence shown here is derived from an EMBL/GenBank/DDBJ whole genome shotgun (WGS) entry which is preliminary data.</text>
</comment>
<dbReference type="InterPro" id="IPR002197">
    <property type="entry name" value="HTH_Fis"/>
</dbReference>
<evidence type="ECO:0000256" key="3">
    <source>
        <dbReference type="ARBA" id="ARBA00023015"/>
    </source>
</evidence>
<dbReference type="GO" id="GO:0005524">
    <property type="term" value="F:ATP binding"/>
    <property type="evidence" value="ECO:0007669"/>
    <property type="project" value="UniProtKB-KW"/>
</dbReference>
<dbReference type="Pfam" id="PF00158">
    <property type="entry name" value="Sigma54_activat"/>
    <property type="match status" value="1"/>
</dbReference>
<dbReference type="EMBL" id="NVWI01000003">
    <property type="protein sequence ID" value="PCJ42243.1"/>
    <property type="molecule type" value="Genomic_DNA"/>
</dbReference>
<dbReference type="PANTHER" id="PTHR32071">
    <property type="entry name" value="TRANSCRIPTIONAL REGULATORY PROTEIN"/>
    <property type="match status" value="1"/>
</dbReference>
<keyword evidence="1" id="KW-0547">Nucleotide-binding</keyword>
<dbReference type="AlphaFoldDB" id="A0A2A5CES8"/>
<evidence type="ECO:0000256" key="4">
    <source>
        <dbReference type="ARBA" id="ARBA00023125"/>
    </source>
</evidence>
<dbReference type="InterPro" id="IPR058031">
    <property type="entry name" value="AAA_lid_NorR"/>
</dbReference>
<reference evidence="8" key="1">
    <citation type="submission" date="2017-08" db="EMBL/GenBank/DDBJ databases">
        <title>A dynamic microbial community with high functional redundancy inhabits the cold, oxic subseafloor aquifer.</title>
        <authorList>
            <person name="Tully B.J."/>
            <person name="Wheat C.G."/>
            <person name="Glazer B.T."/>
            <person name="Huber J.A."/>
        </authorList>
    </citation>
    <scope>NUCLEOTIDE SEQUENCE [LARGE SCALE GENOMIC DNA]</scope>
</reference>
<dbReference type="InterPro" id="IPR025662">
    <property type="entry name" value="Sigma_54_int_dom_ATP-bd_1"/>
</dbReference>
<accession>A0A2A5CES8</accession>
<dbReference type="PROSITE" id="PS50045">
    <property type="entry name" value="SIGMA54_INTERACT_4"/>
    <property type="match status" value="1"/>
</dbReference>
<evidence type="ECO:0000259" key="6">
    <source>
        <dbReference type="PROSITE" id="PS50045"/>
    </source>
</evidence>
<evidence type="ECO:0000256" key="1">
    <source>
        <dbReference type="ARBA" id="ARBA00022741"/>
    </source>
</evidence>
<keyword evidence="2" id="KW-0067">ATP-binding</keyword>
<dbReference type="Gene3D" id="3.40.50.300">
    <property type="entry name" value="P-loop containing nucleotide triphosphate hydrolases"/>
    <property type="match status" value="1"/>
</dbReference>
<dbReference type="InterPro" id="IPR002078">
    <property type="entry name" value="Sigma_54_int"/>
</dbReference>
<dbReference type="PANTHER" id="PTHR32071:SF117">
    <property type="entry name" value="PTS-DEPENDENT DIHYDROXYACETONE KINASE OPERON REGULATORY PROTEIN-RELATED"/>
    <property type="match status" value="1"/>
</dbReference>
<dbReference type="Pfam" id="PF25601">
    <property type="entry name" value="AAA_lid_14"/>
    <property type="match status" value="1"/>
</dbReference>
<evidence type="ECO:0000313" key="8">
    <source>
        <dbReference type="Proteomes" id="UP000228987"/>
    </source>
</evidence>
<dbReference type="InterPro" id="IPR025944">
    <property type="entry name" value="Sigma_54_int_dom_CS"/>
</dbReference>
<dbReference type="InterPro" id="IPR009057">
    <property type="entry name" value="Homeodomain-like_sf"/>
</dbReference>
<name>A0A2A5CES8_9GAMM</name>
<dbReference type="PROSITE" id="PS00688">
    <property type="entry name" value="SIGMA54_INTERACT_3"/>
    <property type="match status" value="1"/>
</dbReference>
<keyword evidence="3" id="KW-0805">Transcription regulation</keyword>
<dbReference type="Proteomes" id="UP000228987">
    <property type="component" value="Unassembled WGS sequence"/>
</dbReference>
<organism evidence="7 8">
    <name type="scientific">SAR86 cluster bacterium</name>
    <dbReference type="NCBI Taxonomy" id="2030880"/>
    <lineage>
        <taxon>Bacteria</taxon>
        <taxon>Pseudomonadati</taxon>
        <taxon>Pseudomonadota</taxon>
        <taxon>Gammaproteobacteria</taxon>
        <taxon>SAR86 cluster</taxon>
    </lineage>
</organism>
<sequence>MIQDLKVAIIDDDKLSTLNWKILLNFINEDVLLFSTEQWHVFVNQHTNADADQVFAVVIGKLMALAFNDSANEELVKSIHEHYPQMPVLLNCNQDFIQNKIPETSQPWLIQLSDNIEYKTLLQHFDYARQLHGIELKQSKSKIISEHGTPLFRTLVGSSDAITQVKDLMHKVASKKVNVLLFGESGTGKEIVARNIHYYSGRGEEPFIIVNCAAQGEQFEVAFFGCVSGYKNSQEVSVGYLEKADGGTLFLDKIAEIPLDLQARLVSFLEEKAFQRLGDNKLRKVDLRIVVATNADLKQKVDVGEFREDLYYLLNVLPISLPALREHAEDIPDLLKELIIRLEHEGQQAIRLNSSAIDALKLYSWPGNVRELTNLIERLSVIHEGKIIGLNELPPEYRQNIESNKSKEQGLSGQSIDADTAADSQFNAKPASTLEEKLYLKIVTPLTVSNLEQYLKSFEKEIIETAIEDSAGVLSFAAERLEIEEESLQLKLQAFSIKLD</sequence>
<dbReference type="InterPro" id="IPR003593">
    <property type="entry name" value="AAA+_ATPase"/>
</dbReference>
<dbReference type="GO" id="GO:0006355">
    <property type="term" value="P:regulation of DNA-templated transcription"/>
    <property type="evidence" value="ECO:0007669"/>
    <property type="project" value="InterPro"/>
</dbReference>
<proteinExistence type="predicted"/>
<dbReference type="SUPFAM" id="SSF46689">
    <property type="entry name" value="Homeodomain-like"/>
    <property type="match status" value="1"/>
</dbReference>
<keyword evidence="4" id="KW-0238">DNA-binding</keyword>
<dbReference type="CDD" id="cd00009">
    <property type="entry name" value="AAA"/>
    <property type="match status" value="1"/>
</dbReference>
<dbReference type="Gene3D" id="1.10.10.60">
    <property type="entry name" value="Homeodomain-like"/>
    <property type="match status" value="1"/>
</dbReference>
<dbReference type="Gene3D" id="1.10.8.60">
    <property type="match status" value="1"/>
</dbReference>